<comment type="caution">
    <text evidence="1">The sequence shown here is derived from an EMBL/GenBank/DDBJ whole genome shotgun (WGS) entry which is preliminary data.</text>
</comment>
<accession>S3IXA3</accession>
<protein>
    <submittedName>
        <fullName evidence="1">Uncharacterized protein</fullName>
    </submittedName>
</protein>
<gene>
    <name evidence="1" type="ORF">HMPREF0201_00972</name>
</gene>
<dbReference type="Proteomes" id="UP000014585">
    <property type="component" value="Unassembled WGS sequence"/>
</dbReference>
<feature type="non-terminal residue" evidence="1">
    <location>
        <position position="1"/>
    </location>
</feature>
<dbReference type="HOGENOM" id="CLU_2643614_0_0_6"/>
<dbReference type="EMBL" id="ATDT01000006">
    <property type="protein sequence ID" value="EPF18378.1"/>
    <property type="molecule type" value="Genomic_DNA"/>
</dbReference>
<proteinExistence type="predicted"/>
<sequence>LKSPPFSLRLTRVRTPGAGGGCERRERISADPGLGDKTEVYRLRRFISPGVRGLGGVTVTAYEAGLEVNGILSELA</sequence>
<evidence type="ECO:0000313" key="2">
    <source>
        <dbReference type="Proteomes" id="UP000014585"/>
    </source>
</evidence>
<organism evidence="1 2">
    <name type="scientific">Cedecea davisae DSM 4568</name>
    <dbReference type="NCBI Taxonomy" id="566551"/>
    <lineage>
        <taxon>Bacteria</taxon>
        <taxon>Pseudomonadati</taxon>
        <taxon>Pseudomonadota</taxon>
        <taxon>Gammaproteobacteria</taxon>
        <taxon>Enterobacterales</taxon>
        <taxon>Enterobacteriaceae</taxon>
        <taxon>Cedecea</taxon>
    </lineage>
</organism>
<dbReference type="AlphaFoldDB" id="S3IXA3"/>
<name>S3IXA3_9ENTR</name>
<evidence type="ECO:0000313" key="1">
    <source>
        <dbReference type="EMBL" id="EPF18378.1"/>
    </source>
</evidence>
<dbReference type="STRING" id="566551.HMPREF0201_00972"/>
<reference evidence="1 2" key="1">
    <citation type="submission" date="2013-04" db="EMBL/GenBank/DDBJ databases">
        <authorList>
            <person name="Weinstock G."/>
            <person name="Sodergren E."/>
            <person name="Lobos E.A."/>
            <person name="Fulton L."/>
            <person name="Fulton R."/>
            <person name="Courtney L."/>
            <person name="Fronick C."/>
            <person name="O'Laughlin M."/>
            <person name="Godfrey J."/>
            <person name="Wilson R.M."/>
            <person name="Miner T."/>
            <person name="Farmer C."/>
            <person name="Delehaunty K."/>
            <person name="Cordes M."/>
            <person name="Minx P."/>
            <person name="Tomlinson C."/>
            <person name="Chen J."/>
            <person name="Wollam A."/>
            <person name="Pepin K.H."/>
            <person name="Palsikar V.B."/>
            <person name="Zhang X."/>
            <person name="Suruliraj S."/>
            <person name="Perna N.T."/>
            <person name="Plunkett G."/>
            <person name="Warren W."/>
            <person name="Mitreva M."/>
            <person name="Mardis E.R."/>
            <person name="Wilson R.K."/>
        </authorList>
    </citation>
    <scope>NUCLEOTIDE SEQUENCE [LARGE SCALE GENOMIC DNA]</scope>
    <source>
        <strain evidence="1 2">DSM 4568</strain>
    </source>
</reference>